<dbReference type="Proteomes" id="UP000250462">
    <property type="component" value="Unassembled WGS sequence"/>
</dbReference>
<keyword evidence="4 8" id="KW-0028">Amino-acid biosynthesis</keyword>
<evidence type="ECO:0000256" key="1">
    <source>
        <dbReference type="ARBA" id="ARBA00005196"/>
    </source>
</evidence>
<dbReference type="EC" id="5.1.1.7" evidence="3 8"/>
<comment type="pathway">
    <text evidence="1 8">Amino-acid biosynthesis; L-lysine biosynthesis via DAP pathway; DL-2,6-diaminopimelate from LL-2,6-diaminopimelate: step 1/1.</text>
</comment>
<dbReference type="RefSeq" id="WP_112257595.1">
    <property type="nucleotide sequence ID" value="NZ_QMIG01000004.1"/>
</dbReference>
<dbReference type="GO" id="GO:0008837">
    <property type="term" value="F:diaminopimelate epimerase activity"/>
    <property type="evidence" value="ECO:0007669"/>
    <property type="project" value="UniProtKB-UniRule"/>
</dbReference>
<gene>
    <name evidence="8" type="primary">dapF</name>
    <name evidence="10" type="ORF">DPM12_07040</name>
</gene>
<dbReference type="InterPro" id="IPR018510">
    <property type="entry name" value="DAP_epimerase_AS"/>
</dbReference>
<dbReference type="EMBL" id="QMIG01000004">
    <property type="protein sequence ID" value="RAW16383.1"/>
    <property type="molecule type" value="Genomic_DNA"/>
</dbReference>
<dbReference type="PANTHER" id="PTHR31689:SF0">
    <property type="entry name" value="DIAMINOPIMELATE EPIMERASE"/>
    <property type="match status" value="1"/>
</dbReference>
<evidence type="ECO:0000256" key="2">
    <source>
        <dbReference type="ARBA" id="ARBA00010219"/>
    </source>
</evidence>
<feature type="active site" description="Proton acceptor" evidence="8">
    <location>
        <position position="244"/>
    </location>
</feature>
<feature type="binding site" evidence="8">
    <location>
        <position position="15"/>
    </location>
    <ligand>
        <name>substrate</name>
    </ligand>
</feature>
<dbReference type="InterPro" id="IPR001653">
    <property type="entry name" value="DAP_epimerase_DapF"/>
</dbReference>
<evidence type="ECO:0000256" key="9">
    <source>
        <dbReference type="PROSITE-ProRule" id="PRU10125"/>
    </source>
</evidence>
<sequence length="325" mass="34405">MGAQVEFVKGHGTQNDFVLVPDPDGVSDGVVDPPTVRMITDRHSGIGADGLIRVVRTAAVAEMPGLAEESGAEWFMDYRNADGSVAEMCGNGIRVLARYLLDHGHAAGPTMRIATRGGVRVVHVEPEGQFTVEMGRAVPLTGGSVEATIGLDGRSWPATAVTVPNPHAVVFVDEGGDAAGIGDEHVRVDDVRALAELGMLTSVPTVRPRDVFPDGANVEFVARVGERHIALRVWERGVGETRSCGTGVCAAAWAAMRRDGTREGTYTVQVPGGQLRVTERPDGELMLTGPAELGVRGTVTLDARFVRKTYPDPAPDRTARSSPAL</sequence>
<evidence type="ECO:0000256" key="7">
    <source>
        <dbReference type="ARBA" id="ARBA00051712"/>
    </source>
</evidence>
<evidence type="ECO:0000313" key="11">
    <source>
        <dbReference type="Proteomes" id="UP000250462"/>
    </source>
</evidence>
<comment type="catalytic activity">
    <reaction evidence="7 8">
        <text>(2S,6S)-2,6-diaminopimelate = meso-2,6-diaminopimelate</text>
        <dbReference type="Rhea" id="RHEA:15393"/>
        <dbReference type="ChEBI" id="CHEBI:57609"/>
        <dbReference type="ChEBI" id="CHEBI:57791"/>
        <dbReference type="EC" id="5.1.1.7"/>
    </reaction>
</comment>
<dbReference type="OrthoDB" id="9805408at2"/>
<evidence type="ECO:0000313" key="10">
    <source>
        <dbReference type="EMBL" id="RAW16383.1"/>
    </source>
</evidence>
<feature type="active site" evidence="9">
    <location>
        <position position="89"/>
    </location>
</feature>
<dbReference type="SUPFAM" id="SSF54506">
    <property type="entry name" value="Diaminopimelate epimerase-like"/>
    <property type="match status" value="2"/>
</dbReference>
<dbReference type="Pfam" id="PF01678">
    <property type="entry name" value="DAP_epimerase"/>
    <property type="match status" value="2"/>
</dbReference>
<dbReference type="AlphaFoldDB" id="A0A329QW90"/>
<keyword evidence="8" id="KW-0963">Cytoplasm</keyword>
<keyword evidence="5 8" id="KW-0457">Lysine biosynthesis</keyword>
<proteinExistence type="inferred from homology"/>
<feature type="binding site" evidence="8">
    <location>
        <position position="80"/>
    </location>
    <ligand>
        <name>substrate</name>
    </ligand>
</feature>
<evidence type="ECO:0000256" key="5">
    <source>
        <dbReference type="ARBA" id="ARBA00023154"/>
    </source>
</evidence>
<dbReference type="Gene3D" id="3.10.310.10">
    <property type="entry name" value="Diaminopimelate Epimerase, Chain A, domain 1"/>
    <property type="match status" value="2"/>
</dbReference>
<feature type="binding site" evidence="8">
    <location>
        <begin position="90"/>
        <end position="91"/>
    </location>
    <ligand>
        <name>substrate</name>
    </ligand>
</feature>
<comment type="caution">
    <text evidence="10">The sequence shown here is derived from an EMBL/GenBank/DDBJ whole genome shotgun (WGS) entry which is preliminary data.</text>
</comment>
<feature type="binding site" evidence="8">
    <location>
        <begin position="235"/>
        <end position="236"/>
    </location>
    <ligand>
        <name>substrate</name>
    </ligand>
</feature>
<dbReference type="NCBIfam" id="TIGR00652">
    <property type="entry name" value="DapF"/>
    <property type="match status" value="1"/>
</dbReference>
<accession>A0A329QW90</accession>
<dbReference type="GO" id="GO:0009089">
    <property type="term" value="P:lysine biosynthetic process via diaminopimelate"/>
    <property type="evidence" value="ECO:0007669"/>
    <property type="project" value="UniProtKB-UniRule"/>
</dbReference>
<evidence type="ECO:0000256" key="8">
    <source>
        <dbReference type="HAMAP-Rule" id="MF_00197"/>
    </source>
</evidence>
<organism evidence="10 11">
    <name type="scientific">Phytoactinopolyspora halophila</name>
    <dbReference type="NCBI Taxonomy" id="1981511"/>
    <lineage>
        <taxon>Bacteria</taxon>
        <taxon>Bacillati</taxon>
        <taxon>Actinomycetota</taxon>
        <taxon>Actinomycetes</taxon>
        <taxon>Jiangellales</taxon>
        <taxon>Jiangellaceae</taxon>
        <taxon>Phytoactinopolyspora</taxon>
    </lineage>
</organism>
<feature type="active site" description="Proton donor" evidence="8">
    <location>
        <position position="89"/>
    </location>
</feature>
<evidence type="ECO:0000256" key="6">
    <source>
        <dbReference type="ARBA" id="ARBA00023235"/>
    </source>
</evidence>
<dbReference type="UniPathway" id="UPA00034">
    <property type="reaction ID" value="UER00025"/>
</dbReference>
<name>A0A329QW90_9ACTN</name>
<comment type="caution">
    <text evidence="8">Lacks conserved residue(s) required for the propagation of feature annotation.</text>
</comment>
<comment type="subcellular location">
    <subcellularLocation>
        <location evidence="8">Cytoplasm</location>
    </subcellularLocation>
</comment>
<keyword evidence="6 8" id="KW-0413">Isomerase</keyword>
<feature type="site" description="Could be important to modulate the pK values of the two catalytic cysteine residues" evidence="8">
    <location>
        <position position="167"/>
    </location>
</feature>
<comment type="function">
    <text evidence="8">Catalyzes the stereoinversion of LL-2,6-diaminopimelate (L,L-DAP) to meso-diaminopimelate (meso-DAP), a precursor of L-lysine and an essential component of the bacterial peptidoglycan.</text>
</comment>
<dbReference type="PROSITE" id="PS01326">
    <property type="entry name" value="DAP_EPIMERASE"/>
    <property type="match status" value="1"/>
</dbReference>
<feature type="binding site" evidence="8">
    <location>
        <begin position="245"/>
        <end position="246"/>
    </location>
    <ligand>
        <name>substrate</name>
    </ligand>
</feature>
<protein>
    <recommendedName>
        <fullName evidence="3 8">Diaminopimelate epimerase</fullName>
        <shortName evidence="8">DAP epimerase</shortName>
        <ecNumber evidence="3 8">5.1.1.7</ecNumber>
    </recommendedName>
    <alternativeName>
        <fullName evidence="8">PLP-independent amino acid racemase</fullName>
    </alternativeName>
</protein>
<dbReference type="GO" id="GO:0005829">
    <property type="term" value="C:cytosol"/>
    <property type="evidence" value="ECO:0007669"/>
    <property type="project" value="TreeGrafter"/>
</dbReference>
<feature type="site" description="Could be important to modulate the pK values of the two catalytic cysteine residues" evidence="8">
    <location>
        <position position="235"/>
    </location>
</feature>
<dbReference type="PANTHER" id="PTHR31689">
    <property type="entry name" value="DIAMINOPIMELATE EPIMERASE, CHLOROPLASTIC"/>
    <property type="match status" value="1"/>
</dbReference>
<comment type="subunit">
    <text evidence="8">Homodimer.</text>
</comment>
<dbReference type="HAMAP" id="MF_00197">
    <property type="entry name" value="DAP_epimerase"/>
    <property type="match status" value="1"/>
</dbReference>
<evidence type="ECO:0000256" key="4">
    <source>
        <dbReference type="ARBA" id="ARBA00022605"/>
    </source>
</evidence>
<evidence type="ECO:0000256" key="3">
    <source>
        <dbReference type="ARBA" id="ARBA00013080"/>
    </source>
</evidence>
<comment type="similarity">
    <text evidence="2 8">Belongs to the diaminopimelate epimerase family.</text>
</comment>
<feature type="binding site" evidence="8">
    <location>
        <position position="217"/>
    </location>
    <ligand>
        <name>substrate</name>
    </ligand>
</feature>
<feature type="binding site" evidence="8">
    <location>
        <position position="165"/>
    </location>
    <ligand>
        <name>substrate</name>
    </ligand>
</feature>
<keyword evidence="11" id="KW-1185">Reference proteome</keyword>
<reference evidence="10 11" key="1">
    <citation type="submission" date="2018-06" db="EMBL/GenBank/DDBJ databases">
        <title>Phytoactinopolyspora halophila sp. nov., a novel halophilic actinomycete isolated from a saline soil in China.</title>
        <authorList>
            <person name="Tang S.-K."/>
        </authorList>
    </citation>
    <scope>NUCLEOTIDE SEQUENCE [LARGE SCALE GENOMIC DNA]</scope>
    <source>
        <strain evidence="10 11">YIM 96934</strain>
    </source>
</reference>